<gene>
    <name evidence="6" type="primary">hhoB</name>
    <name evidence="5" type="ORF">HMPREF3195_00523</name>
    <name evidence="6" type="ORF">NCTC11460_01629</name>
</gene>
<dbReference type="Pfam" id="PF13365">
    <property type="entry name" value="Trypsin_2"/>
    <property type="match status" value="1"/>
</dbReference>
<organism evidence="5 7">
    <name type="scientific">Peptostreptococcus anaerobius</name>
    <dbReference type="NCBI Taxonomy" id="1261"/>
    <lineage>
        <taxon>Bacteria</taxon>
        <taxon>Bacillati</taxon>
        <taxon>Bacillota</taxon>
        <taxon>Clostridia</taxon>
        <taxon>Peptostreptococcales</taxon>
        <taxon>Peptostreptococcaceae</taxon>
        <taxon>Peptostreptococcus</taxon>
    </lineage>
</organism>
<dbReference type="PANTHER" id="PTHR43343:SF3">
    <property type="entry name" value="PROTEASE DO-LIKE 8, CHLOROPLASTIC"/>
    <property type="match status" value="1"/>
</dbReference>
<dbReference type="RefSeq" id="WP_004167131.1">
    <property type="nucleotide sequence ID" value="NZ_CAMPYD010000004.1"/>
</dbReference>
<protein>
    <submittedName>
        <fullName evidence="6">Serine protease HhoB</fullName>
    </submittedName>
    <submittedName>
        <fullName evidence="5">Trypsin</fullName>
    </submittedName>
</protein>
<dbReference type="eggNOG" id="COG0265">
    <property type="taxonomic scope" value="Bacteria"/>
</dbReference>
<evidence type="ECO:0000313" key="7">
    <source>
        <dbReference type="Proteomes" id="UP000070326"/>
    </source>
</evidence>
<dbReference type="Proteomes" id="UP000070326">
    <property type="component" value="Unassembled WGS sequence"/>
</dbReference>
<dbReference type="InterPro" id="IPR051201">
    <property type="entry name" value="Chloro_Bact_Ser_Proteases"/>
</dbReference>
<keyword evidence="2 6" id="KW-0645">Protease</keyword>
<evidence type="ECO:0000259" key="4">
    <source>
        <dbReference type="SMART" id="SM00228"/>
    </source>
</evidence>
<reference evidence="5 7" key="1">
    <citation type="submission" date="2016-02" db="EMBL/GenBank/DDBJ databases">
        <authorList>
            <person name="Wen L."/>
            <person name="He K."/>
            <person name="Yang H."/>
        </authorList>
    </citation>
    <scope>NUCLEOTIDE SEQUENCE [LARGE SCALE GENOMIC DNA]</scope>
    <source>
        <strain evidence="5 7">MJR8628A</strain>
    </source>
</reference>
<dbReference type="InterPro" id="IPR043504">
    <property type="entry name" value="Peptidase_S1_PA_chymotrypsin"/>
</dbReference>
<dbReference type="SMART" id="SM00228">
    <property type="entry name" value="PDZ"/>
    <property type="match status" value="1"/>
</dbReference>
<evidence type="ECO:0000256" key="3">
    <source>
        <dbReference type="ARBA" id="ARBA00022801"/>
    </source>
</evidence>
<dbReference type="EMBL" id="LSQZ01000017">
    <property type="protein sequence ID" value="KXI13848.1"/>
    <property type="molecule type" value="Genomic_DNA"/>
</dbReference>
<dbReference type="InterPro" id="IPR009003">
    <property type="entry name" value="Peptidase_S1_PA"/>
</dbReference>
<sequence length="381" mass="39527">MKFRTFVLVLVVALVSSVGGSVFTMNMLQNRGALVSDSQPTGNTGQTSNKVIDSASAKSQNVYQAVAQKASPSVVGIVSETVQSSGLSLGDGLGGLFGDFDDEGGPDRRVQKGTGTGFVVDKRGYILTNSHVVSDGKANKVSVLFSDGKSTKGEVIWYDTNLDLAIVKVSKSNLAPLELGDSDKISVGDIAIAIGNPLGTDLMTSVTQGIISGLNRNVNTASNNMSGLIQTDASINPGNSGGPLFNQEGQVIGVNTAKANADNLGFSIPINIVKSVVNRVVEEGNLTKPILGISGIDVSTYTSYTGKDLGVENGIAIRSVKKDSIAGKAGVKPGDIIIKIGDSDIKTLGDVSKKLYSYSSGAKDSITVYRNGKKVKLEAAF</sequence>
<dbReference type="EMBL" id="UGTB01000004">
    <property type="protein sequence ID" value="SUB61684.1"/>
    <property type="molecule type" value="Genomic_DNA"/>
</dbReference>
<name>A0A135YWR7_9FIRM</name>
<dbReference type="InterPro" id="IPR036034">
    <property type="entry name" value="PDZ_sf"/>
</dbReference>
<reference evidence="6 8" key="2">
    <citation type="submission" date="2018-06" db="EMBL/GenBank/DDBJ databases">
        <authorList>
            <consortium name="Pathogen Informatics"/>
            <person name="Doyle S."/>
        </authorList>
    </citation>
    <scope>NUCLEOTIDE SEQUENCE [LARGE SCALE GENOMIC DNA]</scope>
    <source>
        <strain evidence="6 8">NCTC11460</strain>
    </source>
</reference>
<dbReference type="GO" id="GO:0004252">
    <property type="term" value="F:serine-type endopeptidase activity"/>
    <property type="evidence" value="ECO:0007669"/>
    <property type="project" value="InterPro"/>
</dbReference>
<dbReference type="PANTHER" id="PTHR43343">
    <property type="entry name" value="PEPTIDASE S12"/>
    <property type="match status" value="1"/>
</dbReference>
<dbReference type="GeneID" id="79842938"/>
<keyword evidence="3" id="KW-0378">Hydrolase</keyword>
<dbReference type="InterPro" id="IPR001478">
    <property type="entry name" value="PDZ"/>
</dbReference>
<evidence type="ECO:0000313" key="6">
    <source>
        <dbReference type="EMBL" id="SUB61684.1"/>
    </source>
</evidence>
<dbReference type="Proteomes" id="UP000255101">
    <property type="component" value="Unassembled WGS sequence"/>
</dbReference>
<evidence type="ECO:0000256" key="1">
    <source>
        <dbReference type="ARBA" id="ARBA00010541"/>
    </source>
</evidence>
<dbReference type="PATRIC" id="fig|1261.5.peg.529"/>
<evidence type="ECO:0000313" key="8">
    <source>
        <dbReference type="Proteomes" id="UP000255101"/>
    </source>
</evidence>
<evidence type="ECO:0000313" key="5">
    <source>
        <dbReference type="EMBL" id="KXI13848.1"/>
    </source>
</evidence>
<dbReference type="Gene3D" id="2.40.10.10">
    <property type="entry name" value="Trypsin-like serine proteases"/>
    <property type="match status" value="2"/>
</dbReference>
<evidence type="ECO:0000256" key="2">
    <source>
        <dbReference type="ARBA" id="ARBA00022670"/>
    </source>
</evidence>
<dbReference type="PRINTS" id="PR00834">
    <property type="entry name" value="PROTEASES2C"/>
</dbReference>
<dbReference type="Gene3D" id="2.30.42.10">
    <property type="match status" value="1"/>
</dbReference>
<accession>A0A135YWR7</accession>
<dbReference type="SUPFAM" id="SSF50494">
    <property type="entry name" value="Trypsin-like serine proteases"/>
    <property type="match status" value="1"/>
</dbReference>
<dbReference type="STRING" id="1261.HMPREF3195_00523"/>
<feature type="domain" description="PDZ" evidence="4">
    <location>
        <begin position="289"/>
        <end position="372"/>
    </location>
</feature>
<dbReference type="Pfam" id="PF13180">
    <property type="entry name" value="PDZ_2"/>
    <property type="match status" value="1"/>
</dbReference>
<comment type="similarity">
    <text evidence="1">Belongs to the peptidase S1C family.</text>
</comment>
<dbReference type="GO" id="GO:0006508">
    <property type="term" value="P:proteolysis"/>
    <property type="evidence" value="ECO:0007669"/>
    <property type="project" value="UniProtKB-KW"/>
</dbReference>
<dbReference type="SUPFAM" id="SSF50156">
    <property type="entry name" value="PDZ domain-like"/>
    <property type="match status" value="1"/>
</dbReference>
<dbReference type="AlphaFoldDB" id="A0A135YWR7"/>
<dbReference type="InterPro" id="IPR001940">
    <property type="entry name" value="Peptidase_S1C"/>
</dbReference>
<proteinExistence type="inferred from homology"/>